<name>A0A8H9KTY4_9SPHI</name>
<dbReference type="Proteomes" id="UP000614460">
    <property type="component" value="Unassembled WGS sequence"/>
</dbReference>
<gene>
    <name evidence="1" type="ORF">GCM10011516_22370</name>
</gene>
<evidence type="ECO:0000313" key="1">
    <source>
        <dbReference type="EMBL" id="GGE24249.1"/>
    </source>
</evidence>
<keyword evidence="2" id="KW-1185">Reference proteome</keyword>
<evidence type="ECO:0000313" key="2">
    <source>
        <dbReference type="Proteomes" id="UP000614460"/>
    </source>
</evidence>
<proteinExistence type="predicted"/>
<accession>A0A8H9KTY4</accession>
<reference evidence="1" key="2">
    <citation type="submission" date="2020-09" db="EMBL/GenBank/DDBJ databases">
        <authorList>
            <person name="Sun Q."/>
            <person name="Zhou Y."/>
        </authorList>
    </citation>
    <scope>NUCLEOTIDE SEQUENCE</scope>
    <source>
        <strain evidence="1">CGMCC 1.15966</strain>
    </source>
</reference>
<reference evidence="1" key="1">
    <citation type="journal article" date="2014" name="Int. J. Syst. Evol. Microbiol.">
        <title>Complete genome sequence of Corynebacterium casei LMG S-19264T (=DSM 44701T), isolated from a smear-ripened cheese.</title>
        <authorList>
            <consortium name="US DOE Joint Genome Institute (JGI-PGF)"/>
            <person name="Walter F."/>
            <person name="Albersmeier A."/>
            <person name="Kalinowski J."/>
            <person name="Ruckert C."/>
        </authorList>
    </citation>
    <scope>NUCLEOTIDE SEQUENCE</scope>
    <source>
        <strain evidence="1">CGMCC 1.15966</strain>
    </source>
</reference>
<sequence length="119" mass="13519">MRPETFYALAKVLPNFFEAMDRDPRLSSTHVSLYFSLIRQWASSEFSDCVRIYARQGALKAKISTVSYTRCLKDLHAFGYLHYVPSYNSAIASSIYLCFEGNFRTSGLKEIPADGLTLD</sequence>
<organism evidence="1 2">
    <name type="scientific">Sphingobacterium cellulitidis</name>
    <dbReference type="NCBI Taxonomy" id="1768011"/>
    <lineage>
        <taxon>Bacteria</taxon>
        <taxon>Pseudomonadati</taxon>
        <taxon>Bacteroidota</taxon>
        <taxon>Sphingobacteriia</taxon>
        <taxon>Sphingobacteriales</taxon>
        <taxon>Sphingobacteriaceae</taxon>
        <taxon>Sphingobacterium</taxon>
    </lineage>
</organism>
<protein>
    <submittedName>
        <fullName evidence="1">Uncharacterized protein</fullName>
    </submittedName>
</protein>
<dbReference type="RefSeq" id="WP_182499173.1">
    <property type="nucleotide sequence ID" value="NZ_BMKM01000005.1"/>
</dbReference>
<comment type="caution">
    <text evidence="1">The sequence shown here is derived from an EMBL/GenBank/DDBJ whole genome shotgun (WGS) entry which is preliminary data.</text>
</comment>
<dbReference type="EMBL" id="BMKM01000005">
    <property type="protein sequence ID" value="GGE24249.1"/>
    <property type="molecule type" value="Genomic_DNA"/>
</dbReference>
<dbReference type="AlphaFoldDB" id="A0A8H9KTY4"/>